<dbReference type="GO" id="GO:0003677">
    <property type="term" value="F:DNA binding"/>
    <property type="evidence" value="ECO:0007669"/>
    <property type="project" value="UniProtKB-KW"/>
</dbReference>
<dbReference type="InterPro" id="IPR004839">
    <property type="entry name" value="Aminotransferase_I/II_large"/>
</dbReference>
<evidence type="ECO:0000313" key="8">
    <source>
        <dbReference type="EMBL" id="SAL82064.1"/>
    </source>
</evidence>
<dbReference type="Gene3D" id="1.10.10.10">
    <property type="entry name" value="Winged helix-like DNA-binding domain superfamily/Winged helix DNA-binding domain"/>
    <property type="match status" value="1"/>
</dbReference>
<dbReference type="InterPro" id="IPR036388">
    <property type="entry name" value="WH-like_DNA-bd_sf"/>
</dbReference>
<dbReference type="Pfam" id="PF00392">
    <property type="entry name" value="GntR"/>
    <property type="match status" value="1"/>
</dbReference>
<dbReference type="InterPro" id="IPR000524">
    <property type="entry name" value="Tscrpt_reg_HTH_GntR"/>
</dbReference>
<dbReference type="AlphaFoldDB" id="A0A158KLW2"/>
<dbReference type="Pfam" id="PF00155">
    <property type="entry name" value="Aminotran_1_2"/>
    <property type="match status" value="1"/>
</dbReference>
<protein>
    <submittedName>
        <fullName evidence="8">GntR family transcriptional regulator</fullName>
    </submittedName>
</protein>
<dbReference type="PROSITE" id="PS50949">
    <property type="entry name" value="HTH_GNTR"/>
    <property type="match status" value="1"/>
</dbReference>
<dbReference type="PRINTS" id="PR00035">
    <property type="entry name" value="HTHGNTR"/>
</dbReference>
<comment type="caution">
    <text evidence="8">The sequence shown here is derived from an EMBL/GenBank/DDBJ whole genome shotgun (WGS) entry which is preliminary data.</text>
</comment>
<dbReference type="CDD" id="cd07377">
    <property type="entry name" value="WHTH_GntR"/>
    <property type="match status" value="1"/>
</dbReference>
<evidence type="ECO:0000313" key="9">
    <source>
        <dbReference type="Proteomes" id="UP000054925"/>
    </source>
</evidence>
<gene>
    <name evidence="8" type="ORF">AWB67_06020</name>
</gene>
<reference evidence="8" key="1">
    <citation type="submission" date="2016-01" db="EMBL/GenBank/DDBJ databases">
        <authorList>
            <person name="Peeters C."/>
        </authorList>
    </citation>
    <scope>NUCLEOTIDE SEQUENCE [LARGE SCALE GENOMIC DNA]</scope>
    <source>
        <strain evidence="8">LMG 22937</strain>
    </source>
</reference>
<dbReference type="OrthoDB" id="9804020at2"/>
<dbReference type="EMBL" id="FCOL02000070">
    <property type="protein sequence ID" value="SAL82064.1"/>
    <property type="molecule type" value="Genomic_DNA"/>
</dbReference>
<dbReference type="SUPFAM" id="SSF46785">
    <property type="entry name" value="Winged helix' DNA-binding domain"/>
    <property type="match status" value="1"/>
</dbReference>
<evidence type="ECO:0000259" key="7">
    <source>
        <dbReference type="PROSITE" id="PS50949"/>
    </source>
</evidence>
<evidence type="ECO:0000256" key="2">
    <source>
        <dbReference type="ARBA" id="ARBA00022898"/>
    </source>
</evidence>
<keyword evidence="9" id="KW-1185">Reference proteome</keyword>
<organism evidence="8 9">
    <name type="scientific">Caballeronia terrestris</name>
    <dbReference type="NCBI Taxonomy" id="1226301"/>
    <lineage>
        <taxon>Bacteria</taxon>
        <taxon>Pseudomonadati</taxon>
        <taxon>Pseudomonadota</taxon>
        <taxon>Betaproteobacteria</taxon>
        <taxon>Burkholderiales</taxon>
        <taxon>Burkholderiaceae</taxon>
        <taxon>Caballeronia</taxon>
    </lineage>
</organism>
<feature type="region of interest" description="Disordered" evidence="6">
    <location>
        <begin position="87"/>
        <end position="112"/>
    </location>
</feature>
<name>A0A158KLW2_9BURK</name>
<sequence>MATTALSDWLAHRLERSGEKPLYRQLHQLLQAAILSGALPSRAKLPSSRLLSAELGIARNTVTQVFEQLMLEGYLVATSGRGTFVSEGAREDQSAEPAGHEAPTLPSTLPNLSERGRRLYADAVVFERQPGAFMPGVPDLARFPTRTWNRLQKKHWQRSPEKVLNYAPPGGHAQLRSAISDYLHSARSVRCSPSQVIVTTSNHQSIDLAIQLLTDAGDLMWIEDPSYWGTRNVLQASGLALKAIHVDDDGIAPSKSDMATPPKLILVTPTHHYPLGMEMSIHRRKMLLGYADEHNCWIIEDDCNSEFKYGTKPLPSLQGMDGTGKVLYIGSFSSSLFPGVRIGYIVVPTELAQSFAIASTDLDREGQELHQAVLADFLDEGYFTSHVRRMRVLYKWRRELLILAINERYGNQLRIAGGDVGLHLTLLLPSYVDDKRLVSAAHSAGILMRPLSSYFMGREESASGVLLGYACVSDTAIRPAFNTFADILDRFLVKAY</sequence>
<keyword evidence="5" id="KW-0804">Transcription</keyword>
<dbReference type="InterPro" id="IPR051446">
    <property type="entry name" value="HTH_trans_reg/aminotransferase"/>
</dbReference>
<evidence type="ECO:0000256" key="4">
    <source>
        <dbReference type="ARBA" id="ARBA00023125"/>
    </source>
</evidence>
<dbReference type="GO" id="GO:0030170">
    <property type="term" value="F:pyridoxal phosphate binding"/>
    <property type="evidence" value="ECO:0007669"/>
    <property type="project" value="InterPro"/>
</dbReference>
<dbReference type="CDD" id="cd00609">
    <property type="entry name" value="AAT_like"/>
    <property type="match status" value="1"/>
</dbReference>
<dbReference type="PANTHER" id="PTHR46577:SF1">
    <property type="entry name" value="HTH-TYPE TRANSCRIPTIONAL REGULATORY PROTEIN GABR"/>
    <property type="match status" value="1"/>
</dbReference>
<dbReference type="InterPro" id="IPR015421">
    <property type="entry name" value="PyrdxlP-dep_Trfase_major"/>
</dbReference>
<dbReference type="InterPro" id="IPR015424">
    <property type="entry name" value="PyrdxlP-dep_Trfase"/>
</dbReference>
<evidence type="ECO:0000256" key="1">
    <source>
        <dbReference type="ARBA" id="ARBA00005384"/>
    </source>
</evidence>
<dbReference type="RefSeq" id="WP_087659752.1">
    <property type="nucleotide sequence ID" value="NZ_FCOL02000070.1"/>
</dbReference>
<evidence type="ECO:0000256" key="3">
    <source>
        <dbReference type="ARBA" id="ARBA00023015"/>
    </source>
</evidence>
<feature type="domain" description="HTH gntR-type" evidence="7">
    <location>
        <begin position="20"/>
        <end position="88"/>
    </location>
</feature>
<dbReference type="SUPFAM" id="SSF53383">
    <property type="entry name" value="PLP-dependent transferases"/>
    <property type="match status" value="1"/>
</dbReference>
<dbReference type="InterPro" id="IPR036390">
    <property type="entry name" value="WH_DNA-bd_sf"/>
</dbReference>
<dbReference type="PANTHER" id="PTHR46577">
    <property type="entry name" value="HTH-TYPE TRANSCRIPTIONAL REGULATORY PROTEIN GABR"/>
    <property type="match status" value="1"/>
</dbReference>
<dbReference type="Proteomes" id="UP000054925">
    <property type="component" value="Unassembled WGS sequence"/>
</dbReference>
<keyword evidence="4" id="KW-0238">DNA-binding</keyword>
<dbReference type="SMART" id="SM00345">
    <property type="entry name" value="HTH_GNTR"/>
    <property type="match status" value="1"/>
</dbReference>
<keyword evidence="3" id="KW-0805">Transcription regulation</keyword>
<comment type="similarity">
    <text evidence="1">In the C-terminal section; belongs to the class-I pyridoxal-phosphate-dependent aminotransferase family.</text>
</comment>
<dbReference type="Gene3D" id="3.40.640.10">
    <property type="entry name" value="Type I PLP-dependent aspartate aminotransferase-like (Major domain)"/>
    <property type="match status" value="1"/>
</dbReference>
<accession>A0A158KLW2</accession>
<proteinExistence type="inferred from homology"/>
<evidence type="ECO:0000256" key="6">
    <source>
        <dbReference type="SAM" id="MobiDB-lite"/>
    </source>
</evidence>
<keyword evidence="2" id="KW-0663">Pyridoxal phosphate</keyword>
<evidence type="ECO:0000256" key="5">
    <source>
        <dbReference type="ARBA" id="ARBA00023163"/>
    </source>
</evidence>
<dbReference type="GO" id="GO:0003700">
    <property type="term" value="F:DNA-binding transcription factor activity"/>
    <property type="evidence" value="ECO:0007669"/>
    <property type="project" value="InterPro"/>
</dbReference>